<dbReference type="InterPro" id="IPR001912">
    <property type="entry name" value="Ribosomal_uS4_N"/>
</dbReference>
<dbReference type="PROSITE" id="PS50889">
    <property type="entry name" value="S4"/>
    <property type="match status" value="1"/>
</dbReference>
<reference evidence="10" key="2">
    <citation type="submission" date="2022-10" db="EMBL/GenBank/DDBJ databases">
        <authorList>
            <person name="Aronson H.S."/>
        </authorList>
    </citation>
    <scope>NUCLEOTIDE SEQUENCE</scope>
    <source>
        <strain evidence="10">RS19-109</strain>
    </source>
</reference>
<evidence type="ECO:0000256" key="1">
    <source>
        <dbReference type="ARBA" id="ARBA00007465"/>
    </source>
</evidence>
<dbReference type="CDD" id="cd00165">
    <property type="entry name" value="S4"/>
    <property type="match status" value="1"/>
</dbReference>
<evidence type="ECO:0000256" key="3">
    <source>
        <dbReference type="ARBA" id="ARBA00022884"/>
    </source>
</evidence>
<dbReference type="SMART" id="SM01390">
    <property type="entry name" value="Ribosomal_S4"/>
    <property type="match status" value="1"/>
</dbReference>
<keyword evidence="3 7" id="KW-0694">RNA-binding</keyword>
<keyword evidence="2 7" id="KW-0699">rRNA-binding</keyword>
<dbReference type="AlphaFoldDB" id="A0A9X4RQ71"/>
<dbReference type="Gene3D" id="3.10.290.10">
    <property type="entry name" value="RNA-binding S4 domain"/>
    <property type="match status" value="1"/>
</dbReference>
<sequence>MARYTGAECRQCRREKLKLFLKGDRCYSDKCAFERRSFAPGQHGQARVRKVSDYAIQLREKQKVRRIYGMLEGQFRKYFEIAERIKGVTGENLLMLLESRLDNVIYRLGYANSRNQGRQLVRHDHIEVNGRKVNIPSFRVSINDVITLKEKSRKVAAINESLEAVVRRGVPSWLELDKDNYKGTVKALPSRQEITMPIQEQLIVELYSK</sequence>
<dbReference type="GO" id="GO:0003735">
    <property type="term" value="F:structural constituent of ribosome"/>
    <property type="evidence" value="ECO:0007669"/>
    <property type="project" value="InterPro"/>
</dbReference>
<comment type="function">
    <text evidence="7">With S5 and S12 plays an important role in translational accuracy.</text>
</comment>
<evidence type="ECO:0000313" key="10">
    <source>
        <dbReference type="EMBL" id="MDG4475972.1"/>
    </source>
</evidence>
<dbReference type="InterPro" id="IPR002942">
    <property type="entry name" value="S4_RNA-bd"/>
</dbReference>
<dbReference type="Gene3D" id="1.10.1050.10">
    <property type="entry name" value="Ribosomal Protein S4 Delta 41, Chain A, domain 1"/>
    <property type="match status" value="1"/>
</dbReference>
<reference evidence="10" key="1">
    <citation type="journal article" date="2022" name="bioRxiv">
        <title>Thiovibrio frasassiensisgen. nov., sp. nov., an autotrophic, elemental sulfur disproportionating bacterium isolated from sulfidic karst sediment, and proposal of Thiovibrionaceae fam. nov.</title>
        <authorList>
            <person name="Aronson H."/>
            <person name="Thomas C."/>
            <person name="Bhattacharyya M."/>
            <person name="Eckstein S."/>
            <person name="Jensen S."/>
            <person name="Barco R."/>
            <person name="Macalady J."/>
            <person name="Amend J."/>
        </authorList>
    </citation>
    <scope>NUCLEOTIDE SEQUENCE</scope>
    <source>
        <strain evidence="10">RS19-109</strain>
    </source>
</reference>
<dbReference type="FunFam" id="1.10.1050.10:FF:000001">
    <property type="entry name" value="30S ribosomal protein S4"/>
    <property type="match status" value="1"/>
</dbReference>
<accession>A0A9X4RQ71</accession>
<evidence type="ECO:0000256" key="7">
    <source>
        <dbReference type="HAMAP-Rule" id="MF_01306"/>
    </source>
</evidence>
<dbReference type="PANTHER" id="PTHR11831:SF4">
    <property type="entry name" value="SMALL RIBOSOMAL SUBUNIT PROTEIN US4M"/>
    <property type="match status" value="1"/>
</dbReference>
<dbReference type="InterPro" id="IPR036986">
    <property type="entry name" value="S4_RNA-bd_sf"/>
</dbReference>
<feature type="domain" description="RNA-binding S4" evidence="8">
    <location>
        <begin position="99"/>
        <end position="159"/>
    </location>
</feature>
<dbReference type="NCBIfam" id="NF003717">
    <property type="entry name" value="PRK05327.1"/>
    <property type="match status" value="1"/>
</dbReference>
<keyword evidence="11" id="KW-1185">Reference proteome</keyword>
<protein>
    <recommendedName>
        <fullName evidence="6 7">Small ribosomal subunit protein uS4</fullName>
    </recommendedName>
</protein>
<dbReference type="NCBIfam" id="TIGR01017">
    <property type="entry name" value="rpsD_bact"/>
    <property type="match status" value="1"/>
</dbReference>
<dbReference type="SMART" id="SM00363">
    <property type="entry name" value="S4"/>
    <property type="match status" value="1"/>
</dbReference>
<dbReference type="Pfam" id="PF01479">
    <property type="entry name" value="S4"/>
    <property type="match status" value="1"/>
</dbReference>
<comment type="subunit">
    <text evidence="7">Part of the 30S ribosomal subunit. Contacts protein S5. The interaction surface between S4 and S5 is involved in control of translational fidelity.</text>
</comment>
<keyword evidence="4 7" id="KW-0689">Ribosomal protein</keyword>
<dbReference type="EMBL" id="JAPHEH010000001">
    <property type="protein sequence ID" value="MDG4475972.1"/>
    <property type="molecule type" value="Genomic_DNA"/>
</dbReference>
<evidence type="ECO:0000256" key="5">
    <source>
        <dbReference type="ARBA" id="ARBA00023274"/>
    </source>
</evidence>
<gene>
    <name evidence="7 10" type="primary">rpsD</name>
    <name evidence="10" type="ORF">OLX77_07355</name>
</gene>
<comment type="function">
    <text evidence="7">One of the primary rRNA binding proteins, it binds directly to 16S rRNA where it nucleates assembly of the body of the 30S subunit.</text>
</comment>
<dbReference type="GO" id="GO:0019843">
    <property type="term" value="F:rRNA binding"/>
    <property type="evidence" value="ECO:0007669"/>
    <property type="project" value="UniProtKB-UniRule"/>
</dbReference>
<dbReference type="GO" id="GO:0006412">
    <property type="term" value="P:translation"/>
    <property type="evidence" value="ECO:0007669"/>
    <property type="project" value="UniProtKB-UniRule"/>
</dbReference>
<dbReference type="RefSeq" id="WP_307632942.1">
    <property type="nucleotide sequence ID" value="NZ_JAPHEH010000001.1"/>
</dbReference>
<comment type="caution">
    <text evidence="10">The sequence shown here is derived from an EMBL/GenBank/DDBJ whole genome shotgun (WGS) entry which is preliminary data.</text>
</comment>
<dbReference type="InterPro" id="IPR022801">
    <property type="entry name" value="Ribosomal_uS4"/>
</dbReference>
<dbReference type="Pfam" id="PF00163">
    <property type="entry name" value="Ribosomal_S4"/>
    <property type="match status" value="1"/>
</dbReference>
<dbReference type="InterPro" id="IPR005709">
    <property type="entry name" value="Ribosomal_uS4_bac-type"/>
</dbReference>
<dbReference type="PANTHER" id="PTHR11831">
    <property type="entry name" value="30S 40S RIBOSOMAL PROTEIN"/>
    <property type="match status" value="1"/>
</dbReference>
<organism evidence="10 11">
    <name type="scientific">Thiovibrio frasassiensis</name>
    <dbReference type="NCBI Taxonomy" id="2984131"/>
    <lineage>
        <taxon>Bacteria</taxon>
        <taxon>Pseudomonadati</taxon>
        <taxon>Thermodesulfobacteriota</taxon>
        <taxon>Desulfobulbia</taxon>
        <taxon>Desulfobulbales</taxon>
        <taxon>Thiovibrionaceae</taxon>
        <taxon>Thiovibrio</taxon>
    </lineage>
</organism>
<dbReference type="GO" id="GO:0015935">
    <property type="term" value="C:small ribosomal subunit"/>
    <property type="evidence" value="ECO:0007669"/>
    <property type="project" value="InterPro"/>
</dbReference>
<dbReference type="Proteomes" id="UP001154240">
    <property type="component" value="Unassembled WGS sequence"/>
</dbReference>
<evidence type="ECO:0000259" key="8">
    <source>
        <dbReference type="SMART" id="SM00363"/>
    </source>
</evidence>
<proteinExistence type="inferred from homology"/>
<comment type="similarity">
    <text evidence="1 7">Belongs to the universal ribosomal protein uS4 family.</text>
</comment>
<dbReference type="HAMAP" id="MF_01306_B">
    <property type="entry name" value="Ribosomal_uS4_B"/>
    <property type="match status" value="1"/>
</dbReference>
<evidence type="ECO:0000256" key="2">
    <source>
        <dbReference type="ARBA" id="ARBA00022730"/>
    </source>
</evidence>
<name>A0A9X4RQ71_9BACT</name>
<evidence type="ECO:0000256" key="4">
    <source>
        <dbReference type="ARBA" id="ARBA00022980"/>
    </source>
</evidence>
<evidence type="ECO:0000313" key="11">
    <source>
        <dbReference type="Proteomes" id="UP001154240"/>
    </source>
</evidence>
<evidence type="ECO:0000256" key="6">
    <source>
        <dbReference type="ARBA" id="ARBA00035254"/>
    </source>
</evidence>
<feature type="domain" description="Small ribosomal subunit protein uS4 N-terminal" evidence="9">
    <location>
        <begin position="3"/>
        <end position="98"/>
    </location>
</feature>
<dbReference type="SUPFAM" id="SSF55174">
    <property type="entry name" value="Alpha-L RNA-binding motif"/>
    <property type="match status" value="1"/>
</dbReference>
<dbReference type="FunFam" id="3.10.290.10:FF:000001">
    <property type="entry name" value="30S ribosomal protein S4"/>
    <property type="match status" value="1"/>
</dbReference>
<keyword evidence="5 7" id="KW-0687">Ribonucleoprotein</keyword>
<dbReference type="GO" id="GO:0042274">
    <property type="term" value="P:ribosomal small subunit biogenesis"/>
    <property type="evidence" value="ECO:0007669"/>
    <property type="project" value="TreeGrafter"/>
</dbReference>
<evidence type="ECO:0000259" key="9">
    <source>
        <dbReference type="SMART" id="SM01390"/>
    </source>
</evidence>